<proteinExistence type="predicted"/>
<dbReference type="OrthoDB" id="23467at28883"/>
<keyword evidence="2" id="KW-1185">Reference proteome</keyword>
<name>F1D192_9CAUD</name>
<gene>
    <name evidence="1" type="primary">ORF70</name>
</gene>
<protein>
    <submittedName>
        <fullName evidence="1">Uncharacterized protein ORF70</fullName>
    </submittedName>
</protein>
<dbReference type="EMBL" id="HQ641347">
    <property type="protein sequence ID" value="ADX87886.1"/>
    <property type="molecule type" value="Genomic_DNA"/>
</dbReference>
<dbReference type="RefSeq" id="YP_004251011.1">
    <property type="nucleotide sequence ID" value="NC_015157.1"/>
</dbReference>
<dbReference type="GeneID" id="10228549"/>
<reference evidence="1 2" key="1">
    <citation type="journal article" date="2011" name="MBio">
        <title>Evidence of a dominant lineage of Vibrio cholerae-specific lytic bacteriophages shed by cholera patients over a 10-year period in Dhaka, Bangladesh.</title>
        <authorList>
            <person name="Seed K.D."/>
            <person name="Bodi K.L."/>
            <person name="Kropinski A.M."/>
            <person name="Ackermann H.W."/>
            <person name="Calderwood S.B."/>
            <person name="Qadri F."/>
            <person name="Camilli A."/>
        </authorList>
    </citation>
    <scope>NUCLEOTIDE SEQUENCE [LARGE SCALE GENOMIC DNA]</scope>
</reference>
<evidence type="ECO:0000313" key="2">
    <source>
        <dbReference type="Proteomes" id="UP000007502"/>
    </source>
</evidence>
<dbReference type="KEGG" id="vg:10228549"/>
<dbReference type="Gene3D" id="2.60.40.3940">
    <property type="match status" value="1"/>
</dbReference>
<dbReference type="Proteomes" id="UP000007502">
    <property type="component" value="Segment"/>
</dbReference>
<accession>F1D192</accession>
<sequence length="355" mass="38096">MANWSNITPENSNEKDDEFIIRHQGINYLQKRDVVAASMSNARWLAEGNYLAGSEVKGSDNIWYTAVVNTGSDYGNSTNPVTKVDDSVWVQKVYEVTPLNDDWNGFFTRNHITQLPSPAGVPATSGSGGTVYGADDEWSIGNFTTGGVISLDNDGLVFSQGIYKLFTFTVEQLSLIDVTKVPVYIVGQDGSRHFVKHNGTGVVVTKPNTTTLKVQVNNAILAELGITKVFSFFVTATVGFVQEKGDLALPSSLGFFEIEGLPQENGFIITNMTLGGKRVIIQNVTFGPITNGGSATVPWITPFPNAVFNCVASPLGLGANAASSSMATGNPTVNGVNVYNWGTIQAKVRIFAIGY</sequence>
<evidence type="ECO:0000313" key="1">
    <source>
        <dbReference type="EMBL" id="ADX87886.1"/>
    </source>
</evidence>
<organism evidence="1 2">
    <name type="scientific">Vibrio phage ICP1</name>
    <dbReference type="NCBI Taxonomy" id="979525"/>
    <lineage>
        <taxon>Viruses</taxon>
        <taxon>Duplodnaviria</taxon>
        <taxon>Heunggongvirae</taxon>
        <taxon>Uroviricota</taxon>
        <taxon>Caudoviricetes</taxon>
        <taxon>Mohonavirus</taxon>
        <taxon>Mohonavirus ICP1</taxon>
    </lineage>
</organism>